<name>A0ABD3DD05_9LAMI</name>
<comment type="caution">
    <text evidence="2">The sequence shown here is derived from an EMBL/GenBank/DDBJ whole genome shotgun (WGS) entry which is preliminary data.</text>
</comment>
<organism evidence="2 3">
    <name type="scientific">Castilleja foliolosa</name>
    <dbReference type="NCBI Taxonomy" id="1961234"/>
    <lineage>
        <taxon>Eukaryota</taxon>
        <taxon>Viridiplantae</taxon>
        <taxon>Streptophyta</taxon>
        <taxon>Embryophyta</taxon>
        <taxon>Tracheophyta</taxon>
        <taxon>Spermatophyta</taxon>
        <taxon>Magnoliopsida</taxon>
        <taxon>eudicotyledons</taxon>
        <taxon>Gunneridae</taxon>
        <taxon>Pentapetalae</taxon>
        <taxon>asterids</taxon>
        <taxon>lamiids</taxon>
        <taxon>Lamiales</taxon>
        <taxon>Orobanchaceae</taxon>
        <taxon>Pedicularideae</taxon>
        <taxon>Castillejinae</taxon>
        <taxon>Castilleja</taxon>
    </lineage>
</organism>
<proteinExistence type="predicted"/>
<feature type="region of interest" description="Disordered" evidence="1">
    <location>
        <begin position="13"/>
        <end position="39"/>
    </location>
</feature>
<feature type="compositionally biased region" description="Basic residues" evidence="1">
    <location>
        <begin position="52"/>
        <end position="63"/>
    </location>
</feature>
<dbReference type="AlphaFoldDB" id="A0ABD3DD05"/>
<evidence type="ECO:0000313" key="2">
    <source>
        <dbReference type="EMBL" id="KAL3639577.1"/>
    </source>
</evidence>
<reference evidence="3" key="1">
    <citation type="journal article" date="2024" name="IScience">
        <title>Strigolactones Initiate the Formation of Haustorium-like Structures in Castilleja.</title>
        <authorList>
            <person name="Buerger M."/>
            <person name="Peterson D."/>
            <person name="Chory J."/>
        </authorList>
    </citation>
    <scope>NUCLEOTIDE SEQUENCE [LARGE SCALE GENOMIC DNA]</scope>
</reference>
<gene>
    <name evidence="2" type="ORF">CASFOL_017484</name>
</gene>
<evidence type="ECO:0000256" key="1">
    <source>
        <dbReference type="SAM" id="MobiDB-lite"/>
    </source>
</evidence>
<dbReference type="EMBL" id="JAVIJP010000018">
    <property type="protein sequence ID" value="KAL3639577.1"/>
    <property type="molecule type" value="Genomic_DNA"/>
</dbReference>
<sequence length="73" mass="8162">MAPFIVVQYHRRKLTTPASTGHQPLSPSAALNSDDRLISPNYNQSIKDVSAIKKRRQQQKKKSPAVEENEASC</sequence>
<dbReference type="Proteomes" id="UP001632038">
    <property type="component" value="Unassembled WGS sequence"/>
</dbReference>
<keyword evidence="3" id="KW-1185">Reference proteome</keyword>
<feature type="region of interest" description="Disordered" evidence="1">
    <location>
        <begin position="52"/>
        <end position="73"/>
    </location>
</feature>
<protein>
    <submittedName>
        <fullName evidence="2">Uncharacterized protein</fullName>
    </submittedName>
</protein>
<feature type="compositionally biased region" description="Polar residues" evidence="1">
    <location>
        <begin position="16"/>
        <end position="31"/>
    </location>
</feature>
<accession>A0ABD3DD05</accession>
<evidence type="ECO:0000313" key="3">
    <source>
        <dbReference type="Proteomes" id="UP001632038"/>
    </source>
</evidence>